<accession>A0ABV3YVK1</accession>
<evidence type="ECO:0000256" key="1">
    <source>
        <dbReference type="ARBA" id="ARBA00009759"/>
    </source>
</evidence>
<proteinExistence type="inferred from homology"/>
<name>A0ABV3YVK1_9PSED</name>
<comment type="caution">
    <text evidence="2">The sequence shown here is derived from an EMBL/GenBank/DDBJ whole genome shotgun (WGS) entry which is preliminary data.</text>
</comment>
<protein>
    <submittedName>
        <fullName evidence="2">Inositol monophosphatase</fullName>
    </submittedName>
</protein>
<comment type="similarity">
    <text evidence="1">Belongs to the inositol monophosphatase superfamily.</text>
</comment>
<dbReference type="Gene3D" id="3.30.540.10">
    <property type="entry name" value="Fructose-1,6-Bisphosphatase, subunit A, domain 1"/>
    <property type="match status" value="1"/>
</dbReference>
<evidence type="ECO:0000313" key="2">
    <source>
        <dbReference type="EMBL" id="MEX6503371.1"/>
    </source>
</evidence>
<dbReference type="Proteomes" id="UP001560296">
    <property type="component" value="Unassembled WGS sequence"/>
</dbReference>
<evidence type="ECO:0000313" key="3">
    <source>
        <dbReference type="Proteomes" id="UP001560296"/>
    </source>
</evidence>
<dbReference type="InterPro" id="IPR000760">
    <property type="entry name" value="Inositol_monophosphatase-like"/>
</dbReference>
<dbReference type="RefSeq" id="WP_369288334.1">
    <property type="nucleotide sequence ID" value="NZ_JBFTEG010000012.1"/>
</dbReference>
<dbReference type="PRINTS" id="PR00377">
    <property type="entry name" value="IMPHPHTASES"/>
</dbReference>
<dbReference type="SUPFAM" id="SSF56655">
    <property type="entry name" value="Carbohydrate phosphatase"/>
    <property type="match status" value="1"/>
</dbReference>
<dbReference type="Pfam" id="PF00459">
    <property type="entry name" value="Inositol_P"/>
    <property type="match status" value="1"/>
</dbReference>
<gene>
    <name evidence="2" type="ORF">AB5S05_15020</name>
</gene>
<organism evidence="2 3">
    <name type="scientific">Pseudomonas zhanjiangensis</name>
    <dbReference type="NCBI Taxonomy" id="3239015"/>
    <lineage>
        <taxon>Bacteria</taxon>
        <taxon>Pseudomonadati</taxon>
        <taxon>Pseudomonadota</taxon>
        <taxon>Gammaproteobacteria</taxon>
        <taxon>Pseudomonadales</taxon>
        <taxon>Pseudomonadaceae</taxon>
        <taxon>Pseudomonas</taxon>
    </lineage>
</organism>
<sequence length="274" mass="29204">MTGLRLSDLLEPVMQLAYEAGRLIESELNRPDGPRGSGFKADVDVEIEVLLRQRLKHILNCDFVGEETGCELSGHPFSWVVDPNDGAGDFLNRRPGSAISIGLLHNATPVLGVVYAPVTPSGPDCIAWAEGAPALLRNGRPVNNDLQSSILAPGTAVMVSYGGTQKAKQNALLCHPAIFHPMLSIAYRLGRVAAGDGVAAVSLYSVSPHDLVAGHALLRAVNGDIWNEKGESVRYASPKAFTRSLNFCFGGAQAACLELLGRPWHSLKDSGYVP</sequence>
<dbReference type="PANTHER" id="PTHR20854">
    <property type="entry name" value="INOSITOL MONOPHOSPHATASE"/>
    <property type="match status" value="1"/>
</dbReference>
<reference evidence="2 3" key="1">
    <citation type="submission" date="2024-07" db="EMBL/GenBank/DDBJ databases">
        <authorList>
            <person name="Li M."/>
        </authorList>
    </citation>
    <scope>NUCLEOTIDE SEQUENCE [LARGE SCALE GENOMIC DNA]</scope>
    <source>
        <strain evidence="2 3">25A3E</strain>
    </source>
</reference>
<keyword evidence="3" id="KW-1185">Reference proteome</keyword>
<dbReference type="EMBL" id="JBFTEG010000012">
    <property type="protein sequence ID" value="MEX6503371.1"/>
    <property type="molecule type" value="Genomic_DNA"/>
</dbReference>
<dbReference type="PANTHER" id="PTHR20854:SF4">
    <property type="entry name" value="INOSITOL-1-MONOPHOSPHATASE-RELATED"/>
    <property type="match status" value="1"/>
</dbReference>
<dbReference type="Gene3D" id="3.40.190.80">
    <property type="match status" value="1"/>
</dbReference>